<name>A0A1M5H848_9BRAD</name>
<evidence type="ECO:0000313" key="2">
    <source>
        <dbReference type="Proteomes" id="UP000190675"/>
    </source>
</evidence>
<dbReference type="Proteomes" id="UP000190675">
    <property type="component" value="Chromosome I"/>
</dbReference>
<dbReference type="Gene3D" id="2.40.128.380">
    <property type="entry name" value="T3SS negative regulator GrlR"/>
    <property type="match status" value="1"/>
</dbReference>
<dbReference type="RefSeq" id="WP_079564611.1">
    <property type="nucleotide sequence ID" value="NZ_LT670818.1"/>
</dbReference>
<dbReference type="OrthoDB" id="8456446at2"/>
<proteinExistence type="predicted"/>
<dbReference type="AlphaFoldDB" id="A0A1M5H848"/>
<protein>
    <submittedName>
        <fullName evidence="1">T3SS negative regulator,GrlR</fullName>
    </submittedName>
</protein>
<reference evidence="1 2" key="1">
    <citation type="submission" date="2016-11" db="EMBL/GenBank/DDBJ databases">
        <authorList>
            <person name="Jaros S."/>
            <person name="Januszkiewicz K."/>
            <person name="Wedrychowicz H."/>
        </authorList>
    </citation>
    <scope>NUCLEOTIDE SEQUENCE [LARGE SCALE GENOMIC DNA]</scope>
    <source>
        <strain evidence="1 2">GAS242</strain>
    </source>
</reference>
<sequence>MLANGKYSVWFRTPLGEGTGVVMLKDGAINGSDTVLAYTGSYAQDGDAFTAEITTRRHTPGQLSVFGIDNVDLSVTGKSTPTVASCRGATRQAPSMAFEAILIPIAD</sequence>
<gene>
    <name evidence="1" type="ORF">SAMN05444169_0641</name>
</gene>
<dbReference type="EMBL" id="LT670818">
    <property type="protein sequence ID" value="SHG12063.1"/>
    <property type="molecule type" value="Genomic_DNA"/>
</dbReference>
<organism evidence="1 2">
    <name type="scientific">Bradyrhizobium erythrophlei</name>
    <dbReference type="NCBI Taxonomy" id="1437360"/>
    <lineage>
        <taxon>Bacteria</taxon>
        <taxon>Pseudomonadati</taxon>
        <taxon>Pseudomonadota</taxon>
        <taxon>Alphaproteobacteria</taxon>
        <taxon>Hyphomicrobiales</taxon>
        <taxon>Nitrobacteraceae</taxon>
        <taxon>Bradyrhizobium</taxon>
    </lineage>
</organism>
<dbReference type="InterPro" id="IPR043019">
    <property type="entry name" value="GrlR_sf"/>
</dbReference>
<accession>A0A1M5H848</accession>
<evidence type="ECO:0000313" key="1">
    <source>
        <dbReference type="EMBL" id="SHG12063.1"/>
    </source>
</evidence>